<keyword evidence="3" id="KW-1185">Reference proteome</keyword>
<dbReference type="InterPro" id="IPR007110">
    <property type="entry name" value="Ig-like_dom"/>
</dbReference>
<dbReference type="EMBL" id="GL887695">
    <property type="protein sequence ID" value="EGI70419.1"/>
    <property type="molecule type" value="Genomic_DNA"/>
</dbReference>
<dbReference type="GO" id="GO:0050808">
    <property type="term" value="P:synapse organization"/>
    <property type="evidence" value="ECO:0007669"/>
    <property type="project" value="TreeGrafter"/>
</dbReference>
<evidence type="ECO:0000313" key="2">
    <source>
        <dbReference type="EMBL" id="EGI70419.1"/>
    </source>
</evidence>
<dbReference type="InterPro" id="IPR036179">
    <property type="entry name" value="Ig-like_dom_sf"/>
</dbReference>
<evidence type="ECO:0000313" key="3">
    <source>
        <dbReference type="Proteomes" id="UP000007755"/>
    </source>
</evidence>
<protein>
    <recommendedName>
        <fullName evidence="1">Ig-like domain-containing protein</fullName>
    </recommendedName>
</protein>
<sequence length="272" mass="32019">MVALCGLKTLWGIANDLYFGNWVAARRTVYVACNKMLMRGIVNREQRKKSIEKSNGNKSVNRVVYKHHNYLAWTANFHSLKYENGYWSSRLNIKYFLAEIRLLIDSIGHFSTGISFNKCLFTVMYIENDIKNSLFSTFVSWIKRKNLLLHELLTVGLTTYANDERFQAIHFHHSEDWTLQIKYVQPRDAGLYECQVSTHPPTISSFKRTILKKIESVTLEEDSPFVIHFESSVSYAIQCYRLTNQYRQFTGKNEWFQFTMKPVKIPCKHNNW</sequence>
<dbReference type="PANTHER" id="PTHR23279">
    <property type="entry name" value="DEFECTIVE PROBOSCIS EXTENSION RESPONSE DPR -RELATED"/>
    <property type="match status" value="1"/>
</dbReference>
<dbReference type="InterPro" id="IPR013783">
    <property type="entry name" value="Ig-like_fold"/>
</dbReference>
<dbReference type="PANTHER" id="PTHR23279:SF37">
    <property type="entry name" value="DEFECTIVE PROBOSCIS EXTENSION RESPONSE 13, ISOFORM B"/>
    <property type="match status" value="1"/>
</dbReference>
<name>F4W5U3_ACREC</name>
<dbReference type="STRING" id="103372.F4W5U3"/>
<proteinExistence type="predicted"/>
<accession>F4W5U3</accession>
<dbReference type="Gene3D" id="2.60.40.10">
    <property type="entry name" value="Immunoglobulins"/>
    <property type="match status" value="1"/>
</dbReference>
<dbReference type="eggNOG" id="KOG3510">
    <property type="taxonomic scope" value="Eukaryota"/>
</dbReference>
<dbReference type="AlphaFoldDB" id="F4W5U3"/>
<dbReference type="SUPFAM" id="SSF48726">
    <property type="entry name" value="Immunoglobulin"/>
    <property type="match status" value="1"/>
</dbReference>
<reference evidence="2" key="1">
    <citation type="submission" date="2011-02" db="EMBL/GenBank/DDBJ databases">
        <title>The genome of the leaf-cutting ant Acromyrmex echinatior suggests key adaptations to social evolution and fungus farming.</title>
        <authorList>
            <person name="Nygaard S."/>
            <person name="Zhang G."/>
        </authorList>
    </citation>
    <scope>NUCLEOTIDE SEQUENCE</scope>
</reference>
<dbReference type="Proteomes" id="UP000007755">
    <property type="component" value="Unassembled WGS sequence"/>
</dbReference>
<feature type="domain" description="Ig-like" evidence="1">
    <location>
        <begin position="119"/>
        <end position="204"/>
    </location>
</feature>
<dbReference type="InParanoid" id="F4W5U3"/>
<evidence type="ECO:0000259" key="1">
    <source>
        <dbReference type="PROSITE" id="PS50835"/>
    </source>
</evidence>
<dbReference type="CDD" id="cd00096">
    <property type="entry name" value="Ig"/>
    <property type="match status" value="1"/>
</dbReference>
<organism evidence="3">
    <name type="scientific">Acromyrmex echinatior</name>
    <name type="common">Panamanian leafcutter ant</name>
    <name type="synonym">Acromyrmex octospinosus echinatior</name>
    <dbReference type="NCBI Taxonomy" id="103372"/>
    <lineage>
        <taxon>Eukaryota</taxon>
        <taxon>Metazoa</taxon>
        <taxon>Ecdysozoa</taxon>
        <taxon>Arthropoda</taxon>
        <taxon>Hexapoda</taxon>
        <taxon>Insecta</taxon>
        <taxon>Pterygota</taxon>
        <taxon>Neoptera</taxon>
        <taxon>Endopterygota</taxon>
        <taxon>Hymenoptera</taxon>
        <taxon>Apocrita</taxon>
        <taxon>Aculeata</taxon>
        <taxon>Formicoidea</taxon>
        <taxon>Formicidae</taxon>
        <taxon>Myrmicinae</taxon>
        <taxon>Acromyrmex</taxon>
    </lineage>
</organism>
<dbReference type="PROSITE" id="PS50835">
    <property type="entry name" value="IG_LIKE"/>
    <property type="match status" value="1"/>
</dbReference>
<dbReference type="InterPro" id="IPR037448">
    <property type="entry name" value="Zig-8"/>
</dbReference>
<gene>
    <name evidence="2" type="ORF">G5I_00792</name>
</gene>
<dbReference type="GO" id="GO:0032589">
    <property type="term" value="C:neuron projection membrane"/>
    <property type="evidence" value="ECO:0007669"/>
    <property type="project" value="TreeGrafter"/>
</dbReference>